<dbReference type="InterPro" id="IPR002877">
    <property type="entry name" value="RNA_MeTrfase_FtsJ_dom"/>
</dbReference>
<organism evidence="5 6">
    <name type="scientific">Brevibacterium salitolerans</name>
    <dbReference type="NCBI Taxonomy" id="1403566"/>
    <lineage>
        <taxon>Bacteria</taxon>
        <taxon>Bacillati</taxon>
        <taxon>Actinomycetota</taxon>
        <taxon>Actinomycetes</taxon>
        <taxon>Micrococcales</taxon>
        <taxon>Brevibacteriaceae</taxon>
        <taxon>Brevibacterium</taxon>
    </lineage>
</organism>
<evidence type="ECO:0000256" key="2">
    <source>
        <dbReference type="ARBA" id="ARBA00029460"/>
    </source>
</evidence>
<evidence type="ECO:0000256" key="1">
    <source>
        <dbReference type="ARBA" id="ARBA00022884"/>
    </source>
</evidence>
<dbReference type="RefSeq" id="WP_344338722.1">
    <property type="nucleotide sequence ID" value="NZ_BAAAPZ010000019.1"/>
</dbReference>
<dbReference type="SUPFAM" id="SSF53335">
    <property type="entry name" value="S-adenosyl-L-methionine-dependent methyltransferases"/>
    <property type="match status" value="1"/>
</dbReference>
<dbReference type="SMART" id="SM00363">
    <property type="entry name" value="S4"/>
    <property type="match status" value="1"/>
</dbReference>
<proteinExistence type="inferred from homology"/>
<dbReference type="GO" id="GO:0032259">
    <property type="term" value="P:methylation"/>
    <property type="evidence" value="ECO:0007669"/>
    <property type="project" value="UniProtKB-KW"/>
</dbReference>
<keyword evidence="5" id="KW-0808">Transferase</keyword>
<dbReference type="Pfam" id="PF01479">
    <property type="entry name" value="S4"/>
    <property type="match status" value="1"/>
</dbReference>
<comment type="caution">
    <text evidence="5">The sequence shown here is derived from an EMBL/GenBank/DDBJ whole genome shotgun (WGS) entry which is preliminary data.</text>
</comment>
<dbReference type="GO" id="GO:0008168">
    <property type="term" value="F:methyltransferase activity"/>
    <property type="evidence" value="ECO:0007669"/>
    <property type="project" value="UniProtKB-KW"/>
</dbReference>
<dbReference type="InterPro" id="IPR029063">
    <property type="entry name" value="SAM-dependent_MTases_sf"/>
</dbReference>
<evidence type="ECO:0000256" key="3">
    <source>
        <dbReference type="PROSITE-ProRule" id="PRU00182"/>
    </source>
</evidence>
<dbReference type="PROSITE" id="PS50889">
    <property type="entry name" value="S4"/>
    <property type="match status" value="1"/>
</dbReference>
<gene>
    <name evidence="5" type="ORF">GCM10009823_33460</name>
</gene>
<dbReference type="InterPro" id="IPR002942">
    <property type="entry name" value="S4_RNA-bd"/>
</dbReference>
<keyword evidence="5" id="KW-0489">Methyltransferase</keyword>
<dbReference type="PANTHER" id="PTHR32319">
    <property type="entry name" value="BACTERIAL HEMOLYSIN-LIKE PROTEIN"/>
    <property type="match status" value="1"/>
</dbReference>
<evidence type="ECO:0000313" key="5">
    <source>
        <dbReference type="EMBL" id="GAA2106935.1"/>
    </source>
</evidence>
<dbReference type="Proteomes" id="UP001500984">
    <property type="component" value="Unassembled WGS sequence"/>
</dbReference>
<reference evidence="6" key="1">
    <citation type="journal article" date="2019" name="Int. J. Syst. Evol. Microbiol.">
        <title>The Global Catalogue of Microorganisms (GCM) 10K type strain sequencing project: providing services to taxonomists for standard genome sequencing and annotation.</title>
        <authorList>
            <consortium name="The Broad Institute Genomics Platform"/>
            <consortium name="The Broad Institute Genome Sequencing Center for Infectious Disease"/>
            <person name="Wu L."/>
            <person name="Ma J."/>
        </authorList>
    </citation>
    <scope>NUCLEOTIDE SEQUENCE [LARGE SCALE GENOMIC DNA]</scope>
    <source>
        <strain evidence="6">JCM 15900</strain>
    </source>
</reference>
<dbReference type="Pfam" id="PF01728">
    <property type="entry name" value="FtsJ"/>
    <property type="match status" value="1"/>
</dbReference>
<keyword evidence="1 3" id="KW-0694">RNA-binding</keyword>
<dbReference type="PANTHER" id="PTHR32319:SF0">
    <property type="entry name" value="BACTERIAL HEMOLYSIN-LIKE PROTEIN"/>
    <property type="match status" value="1"/>
</dbReference>
<protein>
    <submittedName>
        <fullName evidence="5">TlyA family RNA methyltransferase</fullName>
    </submittedName>
</protein>
<dbReference type="InterPro" id="IPR036986">
    <property type="entry name" value="S4_RNA-bd_sf"/>
</dbReference>
<name>A0ABP5IYA6_9MICO</name>
<sequence length="312" mass="31523">MAPSADDPAPAVSEACAPAAGRLDVALVEAGLASSRNRAAREIRAGRVQVDGRGALRAAERVAAGARLRLEAPDPWVARSAHKLLGALADSGLRSAPDGAVCLDAGASTGGFTQVLLSHGAAAVHAADVGHGQLVPRLAQDPRVRDLPGTNVRELTPAQLAAPAPFHADGTVDLVVADLSFISLTLVLDGLLAVCRPGALLGLMVKPQFELGRSALDKHGVVADPADRVRAVLGVVRALGAAGAQPLAVSPSRLPGPAGNREVFVWARARTGPAAATPATTRSASVEPEPGRSFVLASDPRAAVAAAVEGRA</sequence>
<dbReference type="Gene3D" id="3.10.290.10">
    <property type="entry name" value="RNA-binding S4 domain"/>
    <property type="match status" value="1"/>
</dbReference>
<evidence type="ECO:0000259" key="4">
    <source>
        <dbReference type="SMART" id="SM00363"/>
    </source>
</evidence>
<keyword evidence="6" id="KW-1185">Reference proteome</keyword>
<accession>A0ABP5IYA6</accession>
<dbReference type="CDD" id="cd02440">
    <property type="entry name" value="AdoMet_MTases"/>
    <property type="match status" value="1"/>
</dbReference>
<dbReference type="EMBL" id="BAAAPZ010000019">
    <property type="protein sequence ID" value="GAA2106935.1"/>
    <property type="molecule type" value="Genomic_DNA"/>
</dbReference>
<dbReference type="Gene3D" id="3.40.50.150">
    <property type="entry name" value="Vaccinia Virus protein VP39"/>
    <property type="match status" value="1"/>
</dbReference>
<comment type="similarity">
    <text evidence="2">Belongs to the TlyA family.</text>
</comment>
<dbReference type="InterPro" id="IPR047048">
    <property type="entry name" value="TlyA"/>
</dbReference>
<feature type="domain" description="RNA-binding S4" evidence="4">
    <location>
        <begin position="21"/>
        <end position="82"/>
    </location>
</feature>
<dbReference type="SUPFAM" id="SSF55174">
    <property type="entry name" value="Alpha-L RNA-binding motif"/>
    <property type="match status" value="1"/>
</dbReference>
<dbReference type="CDD" id="cd00165">
    <property type="entry name" value="S4"/>
    <property type="match status" value="1"/>
</dbReference>
<evidence type="ECO:0000313" key="6">
    <source>
        <dbReference type="Proteomes" id="UP001500984"/>
    </source>
</evidence>